<dbReference type="OMA" id="IWQISSY"/>
<protein>
    <submittedName>
        <fullName evidence="2">Uncharacterized protein</fullName>
    </submittedName>
</protein>
<evidence type="ECO:0000313" key="3">
    <source>
        <dbReference type="Proteomes" id="UP000001745"/>
    </source>
</evidence>
<sequence>MASLFKNLLFTTAIVAPTALVSAYSVTYEGYYQPNCGFEVNYGNFSAPYNCWGFEIWPVSSYKLYSEGPVDCPEGTSLQITFYAQQAGDQYHCGIDPLLVLPIGESQDCVEGLNISPAIAEVTCA</sequence>
<name>B8M9G6_TALSN</name>
<gene>
    <name evidence="2" type="ORF">TSTA_115250</name>
</gene>
<dbReference type="HOGENOM" id="CLU_1994130_0_0_1"/>
<proteinExistence type="predicted"/>
<keyword evidence="1" id="KW-0732">Signal</keyword>
<dbReference type="AlphaFoldDB" id="B8M9G6"/>
<dbReference type="GeneID" id="8101335"/>
<dbReference type="RefSeq" id="XP_002481718.1">
    <property type="nucleotide sequence ID" value="XM_002481673.1"/>
</dbReference>
<accession>B8M9G6</accession>
<organism evidence="2 3">
    <name type="scientific">Talaromyces stipitatus (strain ATCC 10500 / CBS 375.48 / QM 6759 / NRRL 1006)</name>
    <name type="common">Penicillium stipitatum</name>
    <dbReference type="NCBI Taxonomy" id="441959"/>
    <lineage>
        <taxon>Eukaryota</taxon>
        <taxon>Fungi</taxon>
        <taxon>Dikarya</taxon>
        <taxon>Ascomycota</taxon>
        <taxon>Pezizomycotina</taxon>
        <taxon>Eurotiomycetes</taxon>
        <taxon>Eurotiomycetidae</taxon>
        <taxon>Eurotiales</taxon>
        <taxon>Trichocomaceae</taxon>
        <taxon>Talaromyces</taxon>
        <taxon>Talaromyces sect. Talaromyces</taxon>
    </lineage>
</organism>
<dbReference type="Proteomes" id="UP000001745">
    <property type="component" value="Unassembled WGS sequence"/>
</dbReference>
<dbReference type="EMBL" id="EQ962655">
    <property type="protein sequence ID" value="EED17726.1"/>
    <property type="molecule type" value="Genomic_DNA"/>
</dbReference>
<feature type="chain" id="PRO_5002874940" evidence="1">
    <location>
        <begin position="24"/>
        <end position="125"/>
    </location>
</feature>
<feature type="signal peptide" evidence="1">
    <location>
        <begin position="1"/>
        <end position="23"/>
    </location>
</feature>
<evidence type="ECO:0000313" key="2">
    <source>
        <dbReference type="EMBL" id="EED17726.1"/>
    </source>
</evidence>
<dbReference type="OrthoDB" id="10396735at2759"/>
<evidence type="ECO:0000256" key="1">
    <source>
        <dbReference type="SAM" id="SignalP"/>
    </source>
</evidence>
<dbReference type="VEuPathDB" id="FungiDB:TSTA_115250"/>
<reference evidence="3" key="1">
    <citation type="journal article" date="2015" name="Genome Announc.">
        <title>Genome sequence of the AIDS-associated pathogen Penicillium marneffei (ATCC18224) and its near taxonomic relative Talaromyces stipitatus (ATCC10500).</title>
        <authorList>
            <person name="Nierman W.C."/>
            <person name="Fedorova-Abrams N.D."/>
            <person name="Andrianopoulos A."/>
        </authorList>
    </citation>
    <scope>NUCLEOTIDE SEQUENCE [LARGE SCALE GENOMIC DNA]</scope>
    <source>
        <strain evidence="3">ATCC 10500 / CBS 375.48 / QM 6759 / NRRL 1006</strain>
    </source>
</reference>
<dbReference type="InParanoid" id="B8M9G6"/>
<keyword evidence="3" id="KW-1185">Reference proteome</keyword>